<evidence type="ECO:0000256" key="1">
    <source>
        <dbReference type="SAM" id="Phobius"/>
    </source>
</evidence>
<comment type="caution">
    <text evidence="2">The sequence shown here is derived from an EMBL/GenBank/DDBJ whole genome shotgun (WGS) entry which is preliminary data.</text>
</comment>
<keyword evidence="1" id="KW-0812">Transmembrane</keyword>
<proteinExistence type="predicted"/>
<dbReference type="AlphaFoldDB" id="A0A9P5ZFZ5"/>
<reference evidence="2" key="1">
    <citation type="submission" date="2020-11" db="EMBL/GenBank/DDBJ databases">
        <authorList>
            <consortium name="DOE Joint Genome Institute"/>
            <person name="Ahrendt S."/>
            <person name="Riley R."/>
            <person name="Andreopoulos W."/>
            <person name="Labutti K."/>
            <person name="Pangilinan J."/>
            <person name="Ruiz-Duenas F.J."/>
            <person name="Barrasa J.M."/>
            <person name="Sanchez-Garcia M."/>
            <person name="Camarero S."/>
            <person name="Miyauchi S."/>
            <person name="Serrano A."/>
            <person name="Linde D."/>
            <person name="Babiker R."/>
            <person name="Drula E."/>
            <person name="Ayuso-Fernandez I."/>
            <person name="Pacheco R."/>
            <person name="Padilla G."/>
            <person name="Ferreira P."/>
            <person name="Barriuso J."/>
            <person name="Kellner H."/>
            <person name="Castanera R."/>
            <person name="Alfaro M."/>
            <person name="Ramirez L."/>
            <person name="Pisabarro A.G."/>
            <person name="Kuo A."/>
            <person name="Tritt A."/>
            <person name="Lipzen A."/>
            <person name="He G."/>
            <person name="Yan M."/>
            <person name="Ng V."/>
            <person name="Cullen D."/>
            <person name="Martin F."/>
            <person name="Rosso M.-N."/>
            <person name="Henrissat B."/>
            <person name="Hibbett D."/>
            <person name="Martinez A.T."/>
            <person name="Grigoriev I.V."/>
        </authorList>
    </citation>
    <scope>NUCLEOTIDE SEQUENCE</scope>
    <source>
        <strain evidence="2">CIRM-BRFM 674</strain>
    </source>
</reference>
<keyword evidence="3" id="KW-1185">Reference proteome</keyword>
<dbReference type="EMBL" id="MU155130">
    <property type="protein sequence ID" value="KAF9486418.1"/>
    <property type="molecule type" value="Genomic_DNA"/>
</dbReference>
<organism evidence="2 3">
    <name type="scientific">Pholiota conissans</name>
    <dbReference type="NCBI Taxonomy" id="109636"/>
    <lineage>
        <taxon>Eukaryota</taxon>
        <taxon>Fungi</taxon>
        <taxon>Dikarya</taxon>
        <taxon>Basidiomycota</taxon>
        <taxon>Agaricomycotina</taxon>
        <taxon>Agaricomycetes</taxon>
        <taxon>Agaricomycetidae</taxon>
        <taxon>Agaricales</taxon>
        <taxon>Agaricineae</taxon>
        <taxon>Strophariaceae</taxon>
        <taxon>Pholiota</taxon>
    </lineage>
</organism>
<gene>
    <name evidence="2" type="ORF">BDN70DRAFT_987984</name>
</gene>
<evidence type="ECO:0000313" key="2">
    <source>
        <dbReference type="EMBL" id="KAF9486418.1"/>
    </source>
</evidence>
<dbReference type="Proteomes" id="UP000807469">
    <property type="component" value="Unassembled WGS sequence"/>
</dbReference>
<keyword evidence="1" id="KW-0472">Membrane</keyword>
<keyword evidence="1" id="KW-1133">Transmembrane helix</keyword>
<sequence length="50" mass="5636">MRANLLSPDADFTCLPITPRFATWSALMSFPAILQLYIVGVDKNIYFVTL</sequence>
<evidence type="ECO:0000313" key="3">
    <source>
        <dbReference type="Proteomes" id="UP000807469"/>
    </source>
</evidence>
<feature type="transmembrane region" description="Helical" evidence="1">
    <location>
        <begin position="21"/>
        <end position="40"/>
    </location>
</feature>
<protein>
    <submittedName>
        <fullName evidence="2">Uncharacterized protein</fullName>
    </submittedName>
</protein>
<accession>A0A9P5ZFZ5</accession>
<name>A0A9P5ZFZ5_9AGAR</name>